<dbReference type="Pfam" id="PF25145">
    <property type="entry name" value="NfeD1b_N"/>
    <property type="match status" value="1"/>
</dbReference>
<protein>
    <submittedName>
        <fullName evidence="11">Nodulation protein NfeD</fullName>
    </submittedName>
</protein>
<dbReference type="SUPFAM" id="SSF141322">
    <property type="entry name" value="NfeD domain-like"/>
    <property type="match status" value="1"/>
</dbReference>
<feature type="transmembrane region" description="Helical" evidence="6">
    <location>
        <begin position="282"/>
        <end position="300"/>
    </location>
</feature>
<evidence type="ECO:0000259" key="10">
    <source>
        <dbReference type="Pfam" id="PF25145"/>
    </source>
</evidence>
<dbReference type="Pfam" id="PF24961">
    <property type="entry name" value="NfeD_membrane"/>
    <property type="match status" value="1"/>
</dbReference>
<feature type="signal peptide" evidence="7">
    <location>
        <begin position="1"/>
        <end position="22"/>
    </location>
</feature>
<proteinExistence type="predicted"/>
<evidence type="ECO:0000256" key="6">
    <source>
        <dbReference type="SAM" id="Phobius"/>
    </source>
</evidence>
<dbReference type="Proteomes" id="UP000596063">
    <property type="component" value="Chromosome"/>
</dbReference>
<dbReference type="Gene3D" id="2.40.50.140">
    <property type="entry name" value="Nucleic acid-binding proteins"/>
    <property type="match status" value="1"/>
</dbReference>
<evidence type="ECO:0000256" key="7">
    <source>
        <dbReference type="SAM" id="SignalP"/>
    </source>
</evidence>
<gene>
    <name evidence="11" type="ORF">I6N98_15540</name>
</gene>
<feature type="domain" description="NfeD-like C-terminal" evidence="8">
    <location>
        <begin position="394"/>
        <end position="451"/>
    </location>
</feature>
<evidence type="ECO:0000256" key="2">
    <source>
        <dbReference type="ARBA" id="ARBA00022692"/>
    </source>
</evidence>
<dbReference type="EMBL" id="CP066167">
    <property type="protein sequence ID" value="QQD17736.1"/>
    <property type="molecule type" value="Genomic_DNA"/>
</dbReference>
<feature type="domain" description="NfeD integral membrane" evidence="9">
    <location>
        <begin position="262"/>
        <end position="374"/>
    </location>
</feature>
<accession>A0A7T4UPL1</accession>
<evidence type="ECO:0000256" key="1">
    <source>
        <dbReference type="ARBA" id="ARBA00004141"/>
    </source>
</evidence>
<feature type="compositionally biased region" description="Basic and acidic residues" evidence="5">
    <location>
        <begin position="149"/>
        <end position="162"/>
    </location>
</feature>
<feature type="compositionally biased region" description="Pro residues" evidence="5">
    <location>
        <begin position="134"/>
        <end position="143"/>
    </location>
</feature>
<feature type="transmembrane region" description="Helical" evidence="6">
    <location>
        <begin position="306"/>
        <end position="323"/>
    </location>
</feature>
<dbReference type="InterPro" id="IPR002810">
    <property type="entry name" value="NfeD-like_C"/>
</dbReference>
<sequence>MNSPVLLLISLLVLAHSTLTWGASNKNGDVPRGVIVDIAGPIGPAISDHVVRSIHRAESEGAALLVLRMDTPGGLDSAMRDIIRAILNADVPVASYVAPSGARAASAGTYILYASHIAAMAPATNLGAATPIPLGTPSPPSLPSPGDGESDKTDPPSDPAQRKMVNDAVAYIRSLAERRDRNADWAEKAVRSGVSLTAEKALENKVIDIVAADMQSLLAQIDGRRVELAKGTVTLSTANMSLDLLSPDWRTELLAIITNPSVAYILMMIGIYGLLLEGYNPGAIVPGVTGAICLLLALFAFQILPVNFAGLALIALGIALILAEAFVPSFGVLGLGGLAAFVFGSIMLMDTGVPGYQVPVAMIAATATAGALAIGATVYLLMRARRRAVVTGSEALIGAHAEAVEDFVTGDGEFSGRVWLAGEQWHAISDRAVTKGQHLQVTDREGLTVTVALDPQHYNS</sequence>
<dbReference type="InterPro" id="IPR029045">
    <property type="entry name" value="ClpP/crotonase-like_dom_sf"/>
</dbReference>
<evidence type="ECO:0000256" key="4">
    <source>
        <dbReference type="ARBA" id="ARBA00023136"/>
    </source>
</evidence>
<keyword evidence="2 6" id="KW-0812">Transmembrane</keyword>
<dbReference type="FunFam" id="3.90.226.10:FF:000089">
    <property type="entry name" value="Membrane-bound serine protease"/>
    <property type="match status" value="1"/>
</dbReference>
<feature type="domain" description="NfeD1b N-terminal" evidence="10">
    <location>
        <begin position="37"/>
        <end position="132"/>
    </location>
</feature>
<evidence type="ECO:0000313" key="12">
    <source>
        <dbReference type="Proteomes" id="UP000596063"/>
    </source>
</evidence>
<keyword evidence="7" id="KW-0732">Signal</keyword>
<name>A0A7T4UPL1_9GAMM</name>
<dbReference type="KEGG" id="snan:I6N98_15540"/>
<evidence type="ECO:0000256" key="3">
    <source>
        <dbReference type="ARBA" id="ARBA00022989"/>
    </source>
</evidence>
<reference evidence="11 12" key="1">
    <citation type="submission" date="2020-12" db="EMBL/GenBank/DDBJ databases">
        <authorList>
            <person name="Shan Y."/>
        </authorList>
    </citation>
    <scope>NUCLEOTIDE SEQUENCE [LARGE SCALE GENOMIC DNA]</scope>
    <source>
        <strain evidence="12">csc3.9</strain>
    </source>
</reference>
<dbReference type="SUPFAM" id="SSF52096">
    <property type="entry name" value="ClpP/crotonase"/>
    <property type="match status" value="1"/>
</dbReference>
<organism evidence="11 12">
    <name type="scientific">Spongiibacter nanhainus</name>
    <dbReference type="NCBI Taxonomy" id="2794344"/>
    <lineage>
        <taxon>Bacteria</taxon>
        <taxon>Pseudomonadati</taxon>
        <taxon>Pseudomonadota</taxon>
        <taxon>Gammaproteobacteria</taxon>
        <taxon>Cellvibrionales</taxon>
        <taxon>Spongiibacteraceae</taxon>
        <taxon>Spongiibacter</taxon>
    </lineage>
</organism>
<dbReference type="AlphaFoldDB" id="A0A7T4UPL1"/>
<dbReference type="PANTHER" id="PTHR33507">
    <property type="entry name" value="INNER MEMBRANE PROTEIN YBBJ"/>
    <property type="match status" value="1"/>
</dbReference>
<feature type="chain" id="PRO_5032668390" evidence="7">
    <location>
        <begin position="23"/>
        <end position="460"/>
    </location>
</feature>
<dbReference type="InterPro" id="IPR052165">
    <property type="entry name" value="Membrane_assoc_protease"/>
</dbReference>
<keyword evidence="12" id="KW-1185">Reference proteome</keyword>
<evidence type="ECO:0000259" key="9">
    <source>
        <dbReference type="Pfam" id="PF24961"/>
    </source>
</evidence>
<dbReference type="InterPro" id="IPR012340">
    <property type="entry name" value="NA-bd_OB-fold"/>
</dbReference>
<evidence type="ECO:0000313" key="11">
    <source>
        <dbReference type="EMBL" id="QQD17736.1"/>
    </source>
</evidence>
<dbReference type="Pfam" id="PF01957">
    <property type="entry name" value="NfeD"/>
    <property type="match status" value="1"/>
</dbReference>
<dbReference type="Gene3D" id="3.90.226.10">
    <property type="entry name" value="2-enoyl-CoA Hydratase, Chain A, domain 1"/>
    <property type="match status" value="1"/>
</dbReference>
<dbReference type="GO" id="GO:0016020">
    <property type="term" value="C:membrane"/>
    <property type="evidence" value="ECO:0007669"/>
    <property type="project" value="UniProtKB-SubCell"/>
</dbReference>
<feature type="transmembrane region" description="Helical" evidence="6">
    <location>
        <begin position="360"/>
        <end position="381"/>
    </location>
</feature>
<keyword evidence="4 6" id="KW-0472">Membrane</keyword>
<dbReference type="InterPro" id="IPR056739">
    <property type="entry name" value="NfeD_membrane"/>
</dbReference>
<keyword evidence="3 6" id="KW-1133">Transmembrane helix</keyword>
<feature type="transmembrane region" description="Helical" evidence="6">
    <location>
        <begin position="330"/>
        <end position="348"/>
    </location>
</feature>
<evidence type="ECO:0000259" key="8">
    <source>
        <dbReference type="Pfam" id="PF01957"/>
    </source>
</evidence>
<evidence type="ECO:0000256" key="5">
    <source>
        <dbReference type="SAM" id="MobiDB-lite"/>
    </source>
</evidence>
<dbReference type="PANTHER" id="PTHR33507:SF4">
    <property type="entry name" value="NODULATION COMPETITIVENESS PROTEIN NFED"/>
    <property type="match status" value="1"/>
</dbReference>
<dbReference type="CDD" id="cd07020">
    <property type="entry name" value="Clp_protease_NfeD_1"/>
    <property type="match status" value="1"/>
</dbReference>
<feature type="transmembrane region" description="Helical" evidence="6">
    <location>
        <begin position="253"/>
        <end position="275"/>
    </location>
</feature>
<comment type="subcellular location">
    <subcellularLocation>
        <location evidence="1">Membrane</location>
        <topology evidence="1">Multi-pass membrane protein</topology>
    </subcellularLocation>
</comment>
<feature type="region of interest" description="Disordered" evidence="5">
    <location>
        <begin position="131"/>
        <end position="162"/>
    </location>
</feature>
<dbReference type="InterPro" id="IPR056738">
    <property type="entry name" value="NfeD1b_N"/>
</dbReference>